<name>A7F4F0_SCLS1</name>
<evidence type="ECO:0000259" key="3">
    <source>
        <dbReference type="Pfam" id="PF24803"/>
    </source>
</evidence>
<keyword evidence="2" id="KW-0472">Membrane</keyword>
<reference evidence="5" key="1">
    <citation type="journal article" date="2011" name="PLoS Genet.">
        <title>Genomic analysis of the necrotrophic fungal pathogens Sclerotinia sclerotiorum and Botrytis cinerea.</title>
        <authorList>
            <person name="Amselem J."/>
            <person name="Cuomo C.A."/>
            <person name="van Kan J.A."/>
            <person name="Viaud M."/>
            <person name="Benito E.P."/>
            <person name="Couloux A."/>
            <person name="Coutinho P.M."/>
            <person name="de Vries R.P."/>
            <person name="Dyer P.S."/>
            <person name="Fillinger S."/>
            <person name="Fournier E."/>
            <person name="Gout L."/>
            <person name="Hahn M."/>
            <person name="Kohn L."/>
            <person name="Lapalu N."/>
            <person name="Plummer K.M."/>
            <person name="Pradier J.M."/>
            <person name="Quevillon E."/>
            <person name="Sharon A."/>
            <person name="Simon A."/>
            <person name="ten Have A."/>
            <person name="Tudzynski B."/>
            <person name="Tudzynski P."/>
            <person name="Wincker P."/>
            <person name="Andrew M."/>
            <person name="Anthouard V."/>
            <person name="Beever R.E."/>
            <person name="Beffa R."/>
            <person name="Benoit I."/>
            <person name="Bouzid O."/>
            <person name="Brault B."/>
            <person name="Chen Z."/>
            <person name="Choquer M."/>
            <person name="Collemare J."/>
            <person name="Cotton P."/>
            <person name="Danchin E.G."/>
            <person name="Da Silva C."/>
            <person name="Gautier A."/>
            <person name="Giraud C."/>
            <person name="Giraud T."/>
            <person name="Gonzalez C."/>
            <person name="Grossetete S."/>
            <person name="Guldener U."/>
            <person name="Henrissat B."/>
            <person name="Howlett B.J."/>
            <person name="Kodira C."/>
            <person name="Kretschmer M."/>
            <person name="Lappartient A."/>
            <person name="Leroch M."/>
            <person name="Levis C."/>
            <person name="Mauceli E."/>
            <person name="Neuveglise C."/>
            <person name="Oeser B."/>
            <person name="Pearson M."/>
            <person name="Poulain J."/>
            <person name="Poussereau N."/>
            <person name="Quesneville H."/>
            <person name="Rascle C."/>
            <person name="Schumacher J."/>
            <person name="Segurens B."/>
            <person name="Sexton A."/>
            <person name="Silva E."/>
            <person name="Sirven C."/>
            <person name="Soanes D.M."/>
            <person name="Talbot N.J."/>
            <person name="Templeton M."/>
            <person name="Yandava C."/>
            <person name="Yarden O."/>
            <person name="Zeng Q."/>
            <person name="Rollins J.A."/>
            <person name="Lebrun M.H."/>
            <person name="Dickman M."/>
        </authorList>
    </citation>
    <scope>NUCLEOTIDE SEQUENCE [LARGE SCALE GENOMIC DNA]</scope>
    <source>
        <strain evidence="5">ATCC 18683 / 1980 / Ss-1</strain>
    </source>
</reference>
<keyword evidence="2" id="KW-0812">Transmembrane</keyword>
<protein>
    <recommendedName>
        <fullName evidence="3">DUF7704 domain-containing protein</fullName>
    </recommendedName>
</protein>
<feature type="transmembrane region" description="Helical" evidence="2">
    <location>
        <begin position="189"/>
        <end position="210"/>
    </location>
</feature>
<dbReference type="InterPro" id="IPR056121">
    <property type="entry name" value="DUF7704"/>
</dbReference>
<dbReference type="KEGG" id="ssl:SS1G_12475"/>
<dbReference type="HOGENOM" id="CLU_1031181_0_0_1"/>
<feature type="region of interest" description="Disordered" evidence="1">
    <location>
        <begin position="45"/>
        <end position="65"/>
    </location>
</feature>
<dbReference type="GeneID" id="5482530"/>
<dbReference type="OMA" id="LNIRIRT"/>
<proteinExistence type="predicted"/>
<dbReference type="Pfam" id="PF24803">
    <property type="entry name" value="DUF7704"/>
    <property type="match status" value="1"/>
</dbReference>
<dbReference type="InParanoid" id="A7F4F0"/>
<dbReference type="eggNOG" id="ENOG502S3HU">
    <property type="taxonomic scope" value="Eukaryota"/>
</dbReference>
<gene>
    <name evidence="4" type="ORF">SS1G_12475</name>
</gene>
<evidence type="ECO:0000256" key="2">
    <source>
        <dbReference type="SAM" id="Phobius"/>
    </source>
</evidence>
<evidence type="ECO:0000256" key="1">
    <source>
        <dbReference type="SAM" id="MobiDB-lite"/>
    </source>
</evidence>
<feature type="transmembrane region" description="Helical" evidence="2">
    <location>
        <begin position="117"/>
        <end position="138"/>
    </location>
</feature>
<feature type="transmembrane region" description="Helical" evidence="2">
    <location>
        <begin position="75"/>
        <end position="97"/>
    </location>
</feature>
<feature type="transmembrane region" description="Helical" evidence="2">
    <location>
        <begin position="150"/>
        <end position="169"/>
    </location>
</feature>
<dbReference type="PANTHER" id="PTHR37019:SF1">
    <property type="entry name" value="EXPERA DOMAIN-CONTAINING PROTEIN"/>
    <property type="match status" value="1"/>
</dbReference>
<feature type="domain" description="DUF7704" evidence="3">
    <location>
        <begin position="71"/>
        <end position="210"/>
    </location>
</feature>
<evidence type="ECO:0000313" key="5">
    <source>
        <dbReference type="Proteomes" id="UP000001312"/>
    </source>
</evidence>
<organism evidence="4 5">
    <name type="scientific">Sclerotinia sclerotiorum (strain ATCC 18683 / 1980 / Ss-1)</name>
    <name type="common">White mold</name>
    <name type="synonym">Whetzelinia sclerotiorum</name>
    <dbReference type="NCBI Taxonomy" id="665079"/>
    <lineage>
        <taxon>Eukaryota</taxon>
        <taxon>Fungi</taxon>
        <taxon>Dikarya</taxon>
        <taxon>Ascomycota</taxon>
        <taxon>Pezizomycotina</taxon>
        <taxon>Leotiomycetes</taxon>
        <taxon>Helotiales</taxon>
        <taxon>Sclerotiniaceae</taxon>
        <taxon>Sclerotinia</taxon>
    </lineage>
</organism>
<dbReference type="PANTHER" id="PTHR37019">
    <property type="entry name" value="CHROMOSOME 1, WHOLE GENOME SHOTGUN SEQUENCE"/>
    <property type="match status" value="1"/>
</dbReference>
<dbReference type="RefSeq" id="XP_001586488.1">
    <property type="nucleotide sequence ID" value="XM_001586438.1"/>
</dbReference>
<accession>A7F4F0</accession>
<dbReference type="EMBL" id="CH476641">
    <property type="protein sequence ID" value="EDN97621.1"/>
    <property type="molecule type" value="Genomic_DNA"/>
</dbReference>
<dbReference type="Proteomes" id="UP000001312">
    <property type="component" value="Unassembled WGS sequence"/>
</dbReference>
<keyword evidence="5" id="KW-1185">Reference proteome</keyword>
<dbReference type="AlphaFoldDB" id="A7F4F0"/>
<evidence type="ECO:0000313" key="4">
    <source>
        <dbReference type="EMBL" id="EDN97621.1"/>
    </source>
</evidence>
<keyword evidence="2" id="KW-1133">Transmembrane helix</keyword>
<sequence length="270" mass="30812">MIQRERVIDINFRSKSYHLNIRIRTSKDKSHNRASEIARSKLQTPKSKFPIPDSKEPTTNPPNMTQQPDFRLPMIYSWFFLLIEPISALTGAYYAHFRPLSYLQLTDPISSPYTQNTIPLSTTIILTQLANLYLLFAINEALILRCTSDLHIWKIVLVGMLVADLGHLYSVRGLGWSIYWNLWRWNAMAWGNVGFVYVGAAMRMAFLRGWGLGTERAQQRAASNLSNKSIYVKLSDNNDGTPEEPMKTSIFAVTSAAIPIYIHYPLHSNS</sequence>